<dbReference type="AlphaFoldDB" id="X1IQC4"/>
<protein>
    <submittedName>
        <fullName evidence="1">Uncharacterized protein</fullName>
    </submittedName>
</protein>
<comment type="caution">
    <text evidence="1">The sequence shown here is derived from an EMBL/GenBank/DDBJ whole genome shotgun (WGS) entry which is preliminary data.</text>
</comment>
<name>X1IQC4_9ZZZZ</name>
<organism evidence="1">
    <name type="scientific">marine sediment metagenome</name>
    <dbReference type="NCBI Taxonomy" id="412755"/>
    <lineage>
        <taxon>unclassified sequences</taxon>
        <taxon>metagenomes</taxon>
        <taxon>ecological metagenomes</taxon>
    </lineage>
</organism>
<gene>
    <name evidence="1" type="ORF">S03H2_38905</name>
</gene>
<proteinExistence type="predicted"/>
<dbReference type="EMBL" id="BARU01024017">
    <property type="protein sequence ID" value="GAH59748.1"/>
    <property type="molecule type" value="Genomic_DNA"/>
</dbReference>
<accession>X1IQC4</accession>
<reference evidence="1" key="1">
    <citation type="journal article" date="2014" name="Front. Microbiol.">
        <title>High frequency of phylogenetically diverse reductive dehalogenase-homologous genes in deep subseafloor sedimentary metagenomes.</title>
        <authorList>
            <person name="Kawai M."/>
            <person name="Futagami T."/>
            <person name="Toyoda A."/>
            <person name="Takaki Y."/>
            <person name="Nishi S."/>
            <person name="Hori S."/>
            <person name="Arai W."/>
            <person name="Tsubouchi T."/>
            <person name="Morono Y."/>
            <person name="Uchiyama I."/>
            <person name="Ito T."/>
            <person name="Fujiyama A."/>
            <person name="Inagaki F."/>
            <person name="Takami H."/>
        </authorList>
    </citation>
    <scope>NUCLEOTIDE SEQUENCE</scope>
    <source>
        <strain evidence="1">Expedition CK06-06</strain>
    </source>
</reference>
<sequence length="129" mass="13931">MNNTVKQTEAEKSISRDVVAGTAAVPTVDTFFSREVPSRSGFELTHFANFIDVPAAWGSITWSVRVNGMGVAPPFDAIKDQYGLAAEPRPIVPIKVRGGDKIEIVISNTFPATVGVGLAIRFLKGKREE</sequence>
<evidence type="ECO:0000313" key="1">
    <source>
        <dbReference type="EMBL" id="GAH59748.1"/>
    </source>
</evidence>